<evidence type="ECO:0000259" key="4">
    <source>
        <dbReference type="Pfam" id="PF26168"/>
    </source>
</evidence>
<comment type="similarity">
    <text evidence="1">Belongs to the UDP-glycosyltransferase family.</text>
</comment>
<dbReference type="GO" id="GO:0008194">
    <property type="term" value="F:UDP-glycosyltransferase activity"/>
    <property type="evidence" value="ECO:0007669"/>
    <property type="project" value="InterPro"/>
</dbReference>
<dbReference type="PANTHER" id="PTHR48044:SF11">
    <property type="entry name" value="GLYCOSYLTRANSFERASE"/>
    <property type="match status" value="1"/>
</dbReference>
<evidence type="ECO:0000256" key="2">
    <source>
        <dbReference type="ARBA" id="ARBA00022676"/>
    </source>
</evidence>
<dbReference type="CDD" id="cd03784">
    <property type="entry name" value="GT1_Gtf-like"/>
    <property type="match status" value="1"/>
</dbReference>
<dbReference type="FunFam" id="3.40.50.2000:FF:000060">
    <property type="entry name" value="Glycosyltransferase"/>
    <property type="match status" value="1"/>
</dbReference>
<dbReference type="InterPro" id="IPR058980">
    <property type="entry name" value="Glyco_transf_N"/>
</dbReference>
<name>A0A9Q1RKK5_9SOLA</name>
<dbReference type="SUPFAM" id="SSF53756">
    <property type="entry name" value="UDP-Glycosyltransferase/glycogen phosphorylase"/>
    <property type="match status" value="1"/>
</dbReference>
<dbReference type="InterPro" id="IPR002213">
    <property type="entry name" value="UDP_glucos_trans"/>
</dbReference>
<keyword evidence="6" id="KW-1185">Reference proteome</keyword>
<keyword evidence="3" id="KW-0808">Transferase</keyword>
<feature type="domain" description="Glycosyltransferase N-terminal" evidence="4">
    <location>
        <begin position="1"/>
        <end position="190"/>
    </location>
</feature>
<reference evidence="6" key="1">
    <citation type="journal article" date="2023" name="Proc. Natl. Acad. Sci. U.S.A.">
        <title>Genomic and structural basis for evolution of tropane alkaloid biosynthesis.</title>
        <authorList>
            <person name="Wanga Y.-J."/>
            <person name="Taina T."/>
            <person name="Yua J.-Y."/>
            <person name="Lia J."/>
            <person name="Xua B."/>
            <person name="Chenc J."/>
            <person name="D'Auriad J.C."/>
            <person name="Huanga J.-P."/>
            <person name="Huanga S.-X."/>
        </authorList>
    </citation>
    <scope>NUCLEOTIDE SEQUENCE [LARGE SCALE GENOMIC DNA]</scope>
    <source>
        <strain evidence="6">cv. KIB-2019</strain>
    </source>
</reference>
<dbReference type="Proteomes" id="UP001152561">
    <property type="component" value="Unassembled WGS sequence"/>
</dbReference>
<dbReference type="EMBL" id="JAJAGQ010000006">
    <property type="protein sequence ID" value="KAJ8560281.1"/>
    <property type="molecule type" value="Genomic_DNA"/>
</dbReference>
<protein>
    <recommendedName>
        <fullName evidence="4">Glycosyltransferase N-terminal domain-containing protein</fullName>
    </recommendedName>
</protein>
<organism evidence="5 6">
    <name type="scientific">Anisodus acutangulus</name>
    <dbReference type="NCBI Taxonomy" id="402998"/>
    <lineage>
        <taxon>Eukaryota</taxon>
        <taxon>Viridiplantae</taxon>
        <taxon>Streptophyta</taxon>
        <taxon>Embryophyta</taxon>
        <taxon>Tracheophyta</taxon>
        <taxon>Spermatophyta</taxon>
        <taxon>Magnoliopsida</taxon>
        <taxon>eudicotyledons</taxon>
        <taxon>Gunneridae</taxon>
        <taxon>Pentapetalae</taxon>
        <taxon>asterids</taxon>
        <taxon>lamiids</taxon>
        <taxon>Solanales</taxon>
        <taxon>Solanaceae</taxon>
        <taxon>Solanoideae</taxon>
        <taxon>Hyoscyameae</taxon>
        <taxon>Anisodus</taxon>
    </lineage>
</organism>
<dbReference type="Pfam" id="PF00201">
    <property type="entry name" value="UDPGT"/>
    <property type="match status" value="1"/>
</dbReference>
<accession>A0A9Q1RKK5</accession>
<evidence type="ECO:0000313" key="6">
    <source>
        <dbReference type="Proteomes" id="UP001152561"/>
    </source>
</evidence>
<proteinExistence type="inferred from homology"/>
<dbReference type="AlphaFoldDB" id="A0A9Q1RKK5"/>
<dbReference type="PANTHER" id="PTHR48044">
    <property type="entry name" value="GLYCOSYLTRANSFERASE"/>
    <property type="match status" value="1"/>
</dbReference>
<evidence type="ECO:0000256" key="1">
    <source>
        <dbReference type="ARBA" id="ARBA00009995"/>
    </source>
</evidence>
<dbReference type="GO" id="GO:0016138">
    <property type="term" value="P:glycoside biosynthetic process"/>
    <property type="evidence" value="ECO:0007669"/>
    <property type="project" value="UniProtKB-ARBA"/>
</dbReference>
<comment type="caution">
    <text evidence="5">The sequence shown here is derived from an EMBL/GenBank/DDBJ whole genome shotgun (WGS) entry which is preliminary data.</text>
</comment>
<evidence type="ECO:0000256" key="3">
    <source>
        <dbReference type="ARBA" id="ARBA00022679"/>
    </source>
</evidence>
<gene>
    <name evidence="5" type="ORF">K7X08_004339</name>
</gene>
<sequence length="362" mass="41101">MVPWPEHGHLNSLFLPSHFIASHNIHVHLLSLGARNQDLKNCHQGARRNATNKNLHFCDLSVPTSDSESDKDAFFHSVCKKCHELSKNAKGLVAIHDCLMITYIWDLHSIPNLKCCFFHSVSSFVRYLTLRQVIDIVDEDQDKLIEQLGDEFPTVESTFGPNLEEYIKEEREWKLSSGVIMNSFRELEGKSTRHVCLEFLDKKDVNSVIFVTFGTTTILSQEQVNELTLGLEQSGHKFIWVVREADDEMMDIENTVEGKDAKIELSEGFEERVEGRGIVVRNWAPQLEILGHSSTSGFINHCGWNSCMESISMGVPIASWPIHVDQPYNIVFVTNVLKIGTSVWNWTPREEIVPAAAIKKVV</sequence>
<dbReference type="Pfam" id="PF26168">
    <property type="entry name" value="Glyco_transf_N"/>
    <property type="match status" value="1"/>
</dbReference>
<keyword evidence="2" id="KW-0328">Glycosyltransferase</keyword>
<dbReference type="OrthoDB" id="5835829at2759"/>
<dbReference type="Gene3D" id="3.40.50.2000">
    <property type="entry name" value="Glycogen Phosphorylase B"/>
    <property type="match status" value="2"/>
</dbReference>
<evidence type="ECO:0000313" key="5">
    <source>
        <dbReference type="EMBL" id="KAJ8560281.1"/>
    </source>
</evidence>